<dbReference type="RefSeq" id="XP_066828400.1">
    <property type="nucleotide sequence ID" value="XM_066971353.1"/>
</dbReference>
<feature type="compositionally biased region" description="Polar residues" evidence="5">
    <location>
        <begin position="527"/>
        <end position="536"/>
    </location>
</feature>
<gene>
    <name evidence="6" type="ORF">LODBEIA_P14620</name>
</gene>
<dbReference type="InterPro" id="IPR005522">
    <property type="entry name" value="IPK"/>
</dbReference>
<dbReference type="SUPFAM" id="SSF56104">
    <property type="entry name" value="SAICAR synthase-like"/>
    <property type="match status" value="1"/>
</dbReference>
<feature type="compositionally biased region" description="Basic residues" evidence="5">
    <location>
        <begin position="508"/>
        <end position="518"/>
    </location>
</feature>
<keyword evidence="3 4" id="KW-0418">Kinase</keyword>
<dbReference type="EMBL" id="OZ022406">
    <property type="protein sequence ID" value="CAK9436971.1"/>
    <property type="molecule type" value="Genomic_DNA"/>
</dbReference>
<feature type="region of interest" description="Disordered" evidence="5">
    <location>
        <begin position="444"/>
        <end position="466"/>
    </location>
</feature>
<evidence type="ECO:0000256" key="2">
    <source>
        <dbReference type="ARBA" id="ARBA00022679"/>
    </source>
</evidence>
<dbReference type="PANTHER" id="PTHR12400:SF21">
    <property type="entry name" value="KINASE"/>
    <property type="match status" value="1"/>
</dbReference>
<sequence length="819" mass="92754">MEVHNSLSKTGISSKSSATKDQQQSTFWVVDEPTSSPKLPNSTTEPVTKTTTTTPSSSSQSSTRQIALGSTGEESRHPFDGRLSSNQNMQDQHHHLEPSYELAPQTPLADAQNNGEQNSSTSSSSRLTGRKVARSLRIFRHANNDDEGRGSSEYDAADVSRVALASPLKEQDGVDVIDLEPVSSATYIPHTPAYKGTTSTDKLDSFRHLELEDPRIPTSAAAPQHLTANVEFDHSVNGNITNFSTILNNELKGNKSIQQKEVEKIEKIIHYSRASTPADILERETGALDNTVVLKDQQSLDKNIEEFPLPVELRPFKNKVGGHTAIFKFSTRAVCKVLVNRENIFYESVEIYHPELLRFMPRYIGVLNVRYSSMVDEKDVQAEEKDKEKEKEDGKEDRKEDEVEVRNEEKRKSENVPEVVLDDNKHIIPDTLWKQYSSSFPSPKFSSLGSTKTSPVPSLTNSPVQRPNQGATLVNTELQVQVLQEVFLPTFKSSDDGFFNMDEELHRSNHHHHHHNHHASNQDHLSRQNSAASMTSLPRHPFLRKHTRFERFILLEDLTSNMSRPCVLDLKMGTRQYGIEASAKKQKSQRRKCFVTTSRQLGVRVCGLQIFTHDNHFLVKDKYFGRRIKAGVQFCKVLAKFLYNGKDIYSILFRVIHLINQFNELHSIFSAIPGYRMYGSSVLLMYEGGGNAGAGGYDQVQVKIIDFAQSVSSEEEIEHAHIPPLHPHDVDLGYLRGLYSLIQYCKYIFHILSETKIDDTDKMQDWIDEHRQLLDTNCLWLDDYAEVDNQVDGGINDIDANDPFNIDYSLDYDDNNMSE</sequence>
<feature type="region of interest" description="Disordered" evidence="5">
    <location>
        <begin position="377"/>
        <end position="417"/>
    </location>
</feature>
<dbReference type="PANTHER" id="PTHR12400">
    <property type="entry name" value="INOSITOL POLYPHOSPHATE KINASE"/>
    <property type="match status" value="1"/>
</dbReference>
<protein>
    <recommendedName>
        <fullName evidence="4">Kinase</fullName>
        <ecNumber evidence="4">2.7.-.-</ecNumber>
    </recommendedName>
</protein>
<dbReference type="EC" id="2.7.-.-" evidence="4"/>
<organism evidence="6 7">
    <name type="scientific">Lodderomyces beijingensis</name>
    <dbReference type="NCBI Taxonomy" id="1775926"/>
    <lineage>
        <taxon>Eukaryota</taxon>
        <taxon>Fungi</taxon>
        <taxon>Dikarya</taxon>
        <taxon>Ascomycota</taxon>
        <taxon>Saccharomycotina</taxon>
        <taxon>Pichiomycetes</taxon>
        <taxon>Debaryomycetaceae</taxon>
        <taxon>Candida/Lodderomyces clade</taxon>
        <taxon>Lodderomyces</taxon>
    </lineage>
</organism>
<dbReference type="GeneID" id="92206658"/>
<evidence type="ECO:0000256" key="4">
    <source>
        <dbReference type="RuleBase" id="RU363090"/>
    </source>
</evidence>
<evidence type="ECO:0000313" key="7">
    <source>
        <dbReference type="Proteomes" id="UP001497383"/>
    </source>
</evidence>
<comment type="similarity">
    <text evidence="1 4">Belongs to the inositol phosphokinase (IPK) family.</text>
</comment>
<feature type="region of interest" description="Disordered" evidence="5">
    <location>
        <begin position="508"/>
        <end position="539"/>
    </location>
</feature>
<feature type="compositionally biased region" description="Low complexity" evidence="5">
    <location>
        <begin position="1"/>
        <end position="20"/>
    </location>
</feature>
<evidence type="ECO:0000256" key="1">
    <source>
        <dbReference type="ARBA" id="ARBA00007374"/>
    </source>
</evidence>
<evidence type="ECO:0000256" key="3">
    <source>
        <dbReference type="ARBA" id="ARBA00022777"/>
    </source>
</evidence>
<dbReference type="Proteomes" id="UP001497383">
    <property type="component" value="Chromosome 2"/>
</dbReference>
<evidence type="ECO:0000313" key="6">
    <source>
        <dbReference type="EMBL" id="CAK9436971.1"/>
    </source>
</evidence>
<feature type="compositionally biased region" description="Low complexity" evidence="5">
    <location>
        <begin position="42"/>
        <end position="63"/>
    </location>
</feature>
<dbReference type="Gene3D" id="3.30.470.160">
    <property type="entry name" value="Inositol polyphosphate kinase"/>
    <property type="match status" value="1"/>
</dbReference>
<accession>A0ABP0ZGE5</accession>
<feature type="compositionally biased region" description="Polar residues" evidence="5">
    <location>
        <begin position="448"/>
        <end position="466"/>
    </location>
</feature>
<keyword evidence="2 4" id="KW-0808">Transferase</keyword>
<proteinExistence type="inferred from homology"/>
<evidence type="ECO:0000256" key="5">
    <source>
        <dbReference type="SAM" id="MobiDB-lite"/>
    </source>
</evidence>
<name>A0ABP0ZGE5_9ASCO</name>
<feature type="region of interest" description="Disordered" evidence="5">
    <location>
        <begin position="1"/>
        <end position="96"/>
    </location>
</feature>
<dbReference type="InterPro" id="IPR038286">
    <property type="entry name" value="IPK_sf"/>
</dbReference>
<reference evidence="6 7" key="1">
    <citation type="submission" date="2024-03" db="EMBL/GenBank/DDBJ databases">
        <authorList>
            <person name="Brejova B."/>
        </authorList>
    </citation>
    <scope>NUCLEOTIDE SEQUENCE [LARGE SCALE GENOMIC DNA]</scope>
    <source>
        <strain evidence="6 7">CBS 14171</strain>
    </source>
</reference>
<dbReference type="Pfam" id="PF03770">
    <property type="entry name" value="IPK"/>
    <property type="match status" value="1"/>
</dbReference>
<keyword evidence="7" id="KW-1185">Reference proteome</keyword>
<feature type="compositionally biased region" description="Polar residues" evidence="5">
    <location>
        <begin position="21"/>
        <end position="41"/>
    </location>
</feature>
<feature type="compositionally biased region" description="Basic and acidic residues" evidence="5">
    <location>
        <begin position="377"/>
        <end position="415"/>
    </location>
</feature>
<feature type="region of interest" description="Disordered" evidence="5">
    <location>
        <begin position="109"/>
        <end position="129"/>
    </location>
</feature>